<evidence type="ECO:0000313" key="1">
    <source>
        <dbReference type="EMBL" id="CAG8762091.1"/>
    </source>
</evidence>
<feature type="non-terminal residue" evidence="1">
    <location>
        <position position="1"/>
    </location>
</feature>
<gene>
    <name evidence="1" type="ORF">RPERSI_LOCUS15344</name>
</gene>
<dbReference type="Proteomes" id="UP000789920">
    <property type="component" value="Unassembled WGS sequence"/>
</dbReference>
<reference evidence="1" key="1">
    <citation type="submission" date="2021-06" db="EMBL/GenBank/DDBJ databases">
        <authorList>
            <person name="Kallberg Y."/>
            <person name="Tangrot J."/>
            <person name="Rosling A."/>
        </authorList>
    </citation>
    <scope>NUCLEOTIDE SEQUENCE</scope>
    <source>
        <strain evidence="1">MA461A</strain>
    </source>
</reference>
<protein>
    <submittedName>
        <fullName evidence="1">36156_t:CDS:1</fullName>
    </submittedName>
</protein>
<evidence type="ECO:0000313" key="2">
    <source>
        <dbReference type="Proteomes" id="UP000789920"/>
    </source>
</evidence>
<proteinExistence type="predicted"/>
<dbReference type="EMBL" id="CAJVQC010036775">
    <property type="protein sequence ID" value="CAG8762091.1"/>
    <property type="molecule type" value="Genomic_DNA"/>
</dbReference>
<comment type="caution">
    <text evidence="1">The sequence shown here is derived from an EMBL/GenBank/DDBJ whole genome shotgun (WGS) entry which is preliminary data.</text>
</comment>
<name>A0ACA9QQE2_9GLOM</name>
<accession>A0ACA9QQE2</accession>
<feature type="non-terminal residue" evidence="1">
    <location>
        <position position="182"/>
    </location>
</feature>
<sequence length="182" mass="20531">ITTLVSSGKTTLIGTQTFNSASKVSNLPSNLKQSFQESTTNQYQEIELPIETISSDEGNDDGEETSDVLNYVLNNVLPLGPIVKNLTGQTSHAETTTSNNRNKFESYNLIQKPPLNISHNPSNEFEVALWLARQPRILNLAITQQKIHQEEYKALFLRTKNNMTTLYEELIMHVYKISKSDD</sequence>
<organism evidence="1 2">
    <name type="scientific">Racocetra persica</name>
    <dbReference type="NCBI Taxonomy" id="160502"/>
    <lineage>
        <taxon>Eukaryota</taxon>
        <taxon>Fungi</taxon>
        <taxon>Fungi incertae sedis</taxon>
        <taxon>Mucoromycota</taxon>
        <taxon>Glomeromycotina</taxon>
        <taxon>Glomeromycetes</taxon>
        <taxon>Diversisporales</taxon>
        <taxon>Gigasporaceae</taxon>
        <taxon>Racocetra</taxon>
    </lineage>
</organism>
<keyword evidence="2" id="KW-1185">Reference proteome</keyword>